<feature type="compositionally biased region" description="Polar residues" evidence="1">
    <location>
        <begin position="146"/>
        <end position="159"/>
    </location>
</feature>
<evidence type="ECO:0000313" key="3">
    <source>
        <dbReference type="Proteomes" id="UP000242525"/>
    </source>
</evidence>
<dbReference type="OrthoDB" id="10686822at2759"/>
<accession>A0A0J9X8A1</accession>
<reference evidence="2" key="1">
    <citation type="submission" date="2014-03" db="EMBL/GenBank/DDBJ databases">
        <authorList>
            <person name="Casaregola S."/>
        </authorList>
    </citation>
    <scope>NUCLEOTIDE SEQUENCE [LARGE SCALE GENOMIC DNA]</scope>
    <source>
        <strain evidence="2">CLIB 918</strain>
    </source>
</reference>
<gene>
    <name evidence="2" type="ORF">BN980_GECA05s02155g</name>
</gene>
<comment type="caution">
    <text evidence="2">The sequence shown here is derived from an EMBL/GenBank/DDBJ whole genome shotgun (WGS) entry which is preliminary data.</text>
</comment>
<sequence>MDTSPASLTSPSLSPLPSPLLLPLSPRSSKPTGSTTTNNKASVTSSQPGPQQIKMRAPNININTNANDAAKDTTTSPARILPSTSTISLLSLSFSKANLASASAEDDTIDTVLEESGPQASQHQGQPQTPQSPKQPIWRKPAGHLTPTSSFTSSGQYLNSAQHRRVSHYITGISGSPTSVSRRGSSVNLSQLGTSINNNNGGDIGSTGGSYGGGAGFPTTPGAQIIPSKSRRPSYTMSFQSPGQHQMPLSSPMYSNIPPDSPSLGPISLCSSPTKLFLAQTPPVLSQFPKHWVTNSNAHQHPSNVIDIIQEGDDNRAEEAVEDNEEDGNNTVKKTAAAIAAALESEISNNEHNHTRANSYTSRNRGHSSSHGRRLGDESSTPISIPRRENITDPGSPELGPVATPLETAPMTPMALDLHSQNNSHKQNQVYFARLHQLQQRQHEIEAGNGIMETLRDAN</sequence>
<evidence type="ECO:0000313" key="2">
    <source>
        <dbReference type="EMBL" id="CDO53466.1"/>
    </source>
</evidence>
<feature type="region of interest" description="Disordered" evidence="1">
    <location>
        <begin position="1"/>
        <end position="79"/>
    </location>
</feature>
<feature type="region of interest" description="Disordered" evidence="1">
    <location>
        <begin position="344"/>
        <end position="407"/>
    </location>
</feature>
<keyword evidence="3" id="KW-1185">Reference proteome</keyword>
<proteinExistence type="predicted"/>
<feature type="compositionally biased region" description="Polar residues" evidence="1">
    <location>
        <begin position="118"/>
        <end position="134"/>
    </location>
</feature>
<name>A0A0J9X8A1_GEOCN</name>
<organism evidence="2 3">
    <name type="scientific">Geotrichum candidum</name>
    <name type="common">Oospora lactis</name>
    <name type="synonym">Dipodascus geotrichum</name>
    <dbReference type="NCBI Taxonomy" id="1173061"/>
    <lineage>
        <taxon>Eukaryota</taxon>
        <taxon>Fungi</taxon>
        <taxon>Dikarya</taxon>
        <taxon>Ascomycota</taxon>
        <taxon>Saccharomycotina</taxon>
        <taxon>Dipodascomycetes</taxon>
        <taxon>Dipodascales</taxon>
        <taxon>Dipodascaceae</taxon>
        <taxon>Geotrichum</taxon>
    </lineage>
</organism>
<dbReference type="Proteomes" id="UP000242525">
    <property type="component" value="Unassembled WGS sequence"/>
</dbReference>
<feature type="compositionally biased region" description="Low complexity" evidence="1">
    <location>
        <begin position="1"/>
        <end position="13"/>
    </location>
</feature>
<dbReference type="EMBL" id="CCBN010000005">
    <property type="protein sequence ID" value="CDO53466.1"/>
    <property type="molecule type" value="Genomic_DNA"/>
</dbReference>
<feature type="compositionally biased region" description="Polar residues" evidence="1">
    <location>
        <begin position="30"/>
        <end position="50"/>
    </location>
</feature>
<feature type="region of interest" description="Disordered" evidence="1">
    <location>
        <begin position="115"/>
        <end position="159"/>
    </location>
</feature>
<dbReference type="AlphaFoldDB" id="A0A0J9X8A1"/>
<protein>
    <submittedName>
        <fullName evidence="2">Uncharacterized protein</fullName>
    </submittedName>
</protein>
<feature type="region of interest" description="Disordered" evidence="1">
    <location>
        <begin position="221"/>
        <end position="247"/>
    </location>
</feature>
<evidence type="ECO:0000256" key="1">
    <source>
        <dbReference type="SAM" id="MobiDB-lite"/>
    </source>
</evidence>
<feature type="compositionally biased region" description="Basic residues" evidence="1">
    <location>
        <begin position="364"/>
        <end position="373"/>
    </location>
</feature>
<feature type="compositionally biased region" description="Polar residues" evidence="1">
    <location>
        <begin position="233"/>
        <end position="247"/>
    </location>
</feature>
<feature type="compositionally biased region" description="Low complexity" evidence="1">
    <location>
        <begin position="57"/>
        <end position="79"/>
    </location>
</feature>